<dbReference type="PANTHER" id="PTHR11895:SF76">
    <property type="entry name" value="INDOLEACETAMIDE HYDROLASE"/>
    <property type="match status" value="1"/>
</dbReference>
<dbReference type="Pfam" id="PF01425">
    <property type="entry name" value="Amidase"/>
    <property type="match status" value="1"/>
</dbReference>
<feature type="region of interest" description="Disordered" evidence="2">
    <location>
        <begin position="210"/>
        <end position="233"/>
    </location>
</feature>
<dbReference type="InterPro" id="IPR023631">
    <property type="entry name" value="Amidase_dom"/>
</dbReference>
<name>A0A7S3V1L2_9STRA</name>
<accession>A0A7S3V1L2</accession>
<dbReference type="GO" id="GO:0003824">
    <property type="term" value="F:catalytic activity"/>
    <property type="evidence" value="ECO:0007669"/>
    <property type="project" value="InterPro"/>
</dbReference>
<evidence type="ECO:0000256" key="1">
    <source>
        <dbReference type="ARBA" id="ARBA00009199"/>
    </source>
</evidence>
<dbReference type="SUPFAM" id="SSF75304">
    <property type="entry name" value="Amidase signature (AS) enzymes"/>
    <property type="match status" value="1"/>
</dbReference>
<evidence type="ECO:0000313" key="4">
    <source>
        <dbReference type="EMBL" id="CAE0445533.1"/>
    </source>
</evidence>
<dbReference type="Gene3D" id="3.90.1300.10">
    <property type="entry name" value="Amidase signature (AS) domain"/>
    <property type="match status" value="1"/>
</dbReference>
<feature type="domain" description="Amidase" evidence="3">
    <location>
        <begin position="54"/>
        <end position="508"/>
    </location>
</feature>
<dbReference type="PANTHER" id="PTHR11895">
    <property type="entry name" value="TRANSAMIDASE"/>
    <property type="match status" value="1"/>
</dbReference>
<protein>
    <recommendedName>
        <fullName evidence="3">Amidase domain-containing protein</fullName>
    </recommendedName>
</protein>
<gene>
    <name evidence="4" type="ORF">ASTO00021_LOCUS15546</name>
</gene>
<dbReference type="PROSITE" id="PS00571">
    <property type="entry name" value="AMIDASES"/>
    <property type="match status" value="1"/>
</dbReference>
<dbReference type="InterPro" id="IPR020556">
    <property type="entry name" value="Amidase_CS"/>
</dbReference>
<dbReference type="InterPro" id="IPR000120">
    <property type="entry name" value="Amidase"/>
</dbReference>
<dbReference type="AlphaFoldDB" id="A0A7S3V1L2"/>
<organism evidence="4">
    <name type="scientific">Aplanochytrium stocchinoi</name>
    <dbReference type="NCBI Taxonomy" id="215587"/>
    <lineage>
        <taxon>Eukaryota</taxon>
        <taxon>Sar</taxon>
        <taxon>Stramenopiles</taxon>
        <taxon>Bigyra</taxon>
        <taxon>Labyrinthulomycetes</taxon>
        <taxon>Thraustochytrida</taxon>
        <taxon>Thraustochytriidae</taxon>
        <taxon>Aplanochytrium</taxon>
    </lineage>
</organism>
<evidence type="ECO:0000259" key="3">
    <source>
        <dbReference type="Pfam" id="PF01425"/>
    </source>
</evidence>
<evidence type="ECO:0000256" key="2">
    <source>
        <dbReference type="SAM" id="MobiDB-lite"/>
    </source>
</evidence>
<proteinExistence type="inferred from homology"/>
<dbReference type="InterPro" id="IPR036928">
    <property type="entry name" value="AS_sf"/>
</dbReference>
<comment type="similarity">
    <text evidence="1">Belongs to the amidase family.</text>
</comment>
<reference evidence="4" key="1">
    <citation type="submission" date="2021-01" db="EMBL/GenBank/DDBJ databases">
        <authorList>
            <person name="Corre E."/>
            <person name="Pelletier E."/>
            <person name="Niang G."/>
            <person name="Scheremetjew M."/>
            <person name="Finn R."/>
            <person name="Kale V."/>
            <person name="Holt S."/>
            <person name="Cochrane G."/>
            <person name="Meng A."/>
            <person name="Brown T."/>
            <person name="Cohen L."/>
        </authorList>
    </citation>
    <scope>NUCLEOTIDE SEQUENCE</scope>
    <source>
        <strain evidence="4">GSBS06</strain>
    </source>
</reference>
<dbReference type="EMBL" id="HBIN01020346">
    <property type="protein sequence ID" value="CAE0445533.1"/>
    <property type="molecule type" value="Transcribed_RNA"/>
</dbReference>
<sequence length="568" mass="62656">MSSSFLWEKSAAQVINLIKSNRVTPLQLLEILESRINQVEKENSVNALPEGLRFFGRARLRAKEIESELQHYRDKPDETPIGYLWGLPVVIKDVTDVAGVICTSGSPLLKDYVPQADHPVVRLIMENGGIPYAKSNVPEFGAGSQTFNPLFGATATPFDTKRTSGGSSGGSAAALAAGMCWLATGSDLGGSLRIPASFCGVVGFRPSAGLLPETETKTPATTTVENEESNDDPLLHNLTGPMGRDVLDTSILLDAMASKVTSKELKTKSFRRYALQGMQTLTQTAVDENKTQWCKNVQRIIFSHDVGGTCINFIDERISQTCRSVASKVSQSLSIEIDNEGMNKVFQGIDVPCLFEHLRSSYMWKKWSDNRTEKSTKDELITFLKDGHMKPELAWNIMIGSKISSRNKAAASMHRNLLSQVKDMFNEAGKGETYILCPTTCCLPFNKKIRYLKSIYDKDMRSYVEWLRPTYAVTLMNCPTISIPVGLTSTGLPIGMQIIGPENSDGELIRFAAYVEGLVEFKRVPGPLITLSKENIEDSTDSMFDGPKTWRGALEHHAQTCSDLKTLL</sequence>